<evidence type="ECO:0000313" key="4">
    <source>
        <dbReference type="Proteomes" id="UP000000305"/>
    </source>
</evidence>
<name>E9HYU3_DAPPU</name>
<dbReference type="InParanoid" id="E9HYU3"/>
<feature type="region of interest" description="Disordered" evidence="2">
    <location>
        <begin position="1"/>
        <end position="79"/>
    </location>
</feature>
<gene>
    <name evidence="3" type="ORF">DAPPUDRAFT_269103</name>
</gene>
<dbReference type="KEGG" id="dpx:DAPPUDRAFT_269103"/>
<protein>
    <submittedName>
        <fullName evidence="3">Uncharacterized protein</fullName>
    </submittedName>
</protein>
<proteinExistence type="predicted"/>
<dbReference type="AlphaFoldDB" id="E9HYU3"/>
<accession>E9HYU3</accession>
<reference evidence="3 4" key="1">
    <citation type="journal article" date="2011" name="Science">
        <title>The ecoresponsive genome of Daphnia pulex.</title>
        <authorList>
            <person name="Colbourne J.K."/>
            <person name="Pfrender M.E."/>
            <person name="Gilbert D."/>
            <person name="Thomas W.K."/>
            <person name="Tucker A."/>
            <person name="Oakley T.H."/>
            <person name="Tokishita S."/>
            <person name="Aerts A."/>
            <person name="Arnold G.J."/>
            <person name="Basu M.K."/>
            <person name="Bauer D.J."/>
            <person name="Caceres C.E."/>
            <person name="Carmel L."/>
            <person name="Casola C."/>
            <person name="Choi J.H."/>
            <person name="Detter J.C."/>
            <person name="Dong Q."/>
            <person name="Dusheyko S."/>
            <person name="Eads B.D."/>
            <person name="Frohlich T."/>
            <person name="Geiler-Samerotte K.A."/>
            <person name="Gerlach D."/>
            <person name="Hatcher P."/>
            <person name="Jogdeo S."/>
            <person name="Krijgsveld J."/>
            <person name="Kriventseva E.V."/>
            <person name="Kultz D."/>
            <person name="Laforsch C."/>
            <person name="Lindquist E."/>
            <person name="Lopez J."/>
            <person name="Manak J.R."/>
            <person name="Muller J."/>
            <person name="Pangilinan J."/>
            <person name="Patwardhan R.P."/>
            <person name="Pitluck S."/>
            <person name="Pritham E.J."/>
            <person name="Rechtsteiner A."/>
            <person name="Rho M."/>
            <person name="Rogozin I.B."/>
            <person name="Sakarya O."/>
            <person name="Salamov A."/>
            <person name="Schaack S."/>
            <person name="Shapiro H."/>
            <person name="Shiga Y."/>
            <person name="Skalitzky C."/>
            <person name="Smith Z."/>
            <person name="Souvorov A."/>
            <person name="Sung W."/>
            <person name="Tang Z."/>
            <person name="Tsuchiya D."/>
            <person name="Tu H."/>
            <person name="Vos H."/>
            <person name="Wang M."/>
            <person name="Wolf Y.I."/>
            <person name="Yamagata H."/>
            <person name="Yamada T."/>
            <person name="Ye Y."/>
            <person name="Shaw J.R."/>
            <person name="Andrews J."/>
            <person name="Crease T.J."/>
            <person name="Tang H."/>
            <person name="Lucas S.M."/>
            <person name="Robertson H.M."/>
            <person name="Bork P."/>
            <person name="Koonin E.V."/>
            <person name="Zdobnov E.M."/>
            <person name="Grigoriev I.V."/>
            <person name="Lynch M."/>
            <person name="Boore J.L."/>
        </authorList>
    </citation>
    <scope>NUCLEOTIDE SEQUENCE [LARGE SCALE GENOMIC DNA]</scope>
</reference>
<dbReference type="EMBL" id="GL733221">
    <property type="protein sequence ID" value="EFX63087.1"/>
    <property type="molecule type" value="Genomic_DNA"/>
</dbReference>
<evidence type="ECO:0000313" key="3">
    <source>
        <dbReference type="EMBL" id="EFX63087.1"/>
    </source>
</evidence>
<feature type="compositionally biased region" description="Basic and acidic residues" evidence="2">
    <location>
        <begin position="541"/>
        <end position="566"/>
    </location>
</feature>
<feature type="region of interest" description="Disordered" evidence="2">
    <location>
        <begin position="541"/>
        <end position="671"/>
    </location>
</feature>
<feature type="compositionally biased region" description="Low complexity" evidence="2">
    <location>
        <begin position="641"/>
        <end position="656"/>
    </location>
</feature>
<feature type="region of interest" description="Disordered" evidence="2">
    <location>
        <begin position="141"/>
        <end position="162"/>
    </location>
</feature>
<evidence type="ECO:0000256" key="2">
    <source>
        <dbReference type="SAM" id="MobiDB-lite"/>
    </source>
</evidence>
<keyword evidence="1" id="KW-0175">Coiled coil</keyword>
<evidence type="ECO:0000256" key="1">
    <source>
        <dbReference type="SAM" id="Coils"/>
    </source>
</evidence>
<feature type="compositionally biased region" description="Basic and acidic residues" evidence="2">
    <location>
        <begin position="589"/>
        <end position="614"/>
    </location>
</feature>
<sequence length="705" mass="80138">MAYPGRPRGPFPPHGPQQPIIRPSQMGNDFGAFPRFPRPEDPDIPVPEIRPTSPDPYARGGAFYRPSSTTVSDTDSDREKECENLRIQLEAMKNEVKKREELLAEERRLRLQQEQQFRARNQQDARTPEQAETREFVRQWTQGHPPPRQTGPAPAHNQTQSTTTGLINDFNKINIDPIATVLAQLGVKAQAQANIKLPERMHLKPAEEQHIKTITDMSADKTQELHRQAGLIAVLKHIDTALNLNLDPYIGFFTEQAAHSAENIIGTNAQISKVHTLADKFRVKVPKPVIIPEPPGFFRDRFAIDPLKVEKRLPPFDPDKEPNRCFAHLMKDLIYITKDEYFQERHWDAMLQNMLRGEAREEYSNCKQNNYTLNQTIEYLGSLYTRSKTIEDDKKELETFTRKQNEDLPRVMSRYRSKVQKLESLYDTHAFPAIMEAKLLSGLHAMITPKTKAYLETESVKATMAGAPFALDTLIQLAHTYEKNYNEVPTMNLTCGTNSVELQRKITQQSSLIADLKKENARAQEVNKKLDTLVQVASANFKRDKSKEKRPTSDKPAYRSSSKDKYSGSTKDVVMTDLSQQPQVSYGDNKLRADQSDEERIRKAKQQLRDEYNKYKQNSSTKQYNNNNRGRAATPGPKPPSRSGSNSSQKSGNGYSRSNSANGEKEAGATRVSVDITHRSNFFQCQVCSIDHPPYPDWCPAQGNV</sequence>
<feature type="compositionally biased region" description="Polar residues" evidence="2">
    <location>
        <begin position="615"/>
        <end position="629"/>
    </location>
</feature>
<organism evidence="3 4">
    <name type="scientific">Daphnia pulex</name>
    <name type="common">Water flea</name>
    <dbReference type="NCBI Taxonomy" id="6669"/>
    <lineage>
        <taxon>Eukaryota</taxon>
        <taxon>Metazoa</taxon>
        <taxon>Ecdysozoa</taxon>
        <taxon>Arthropoda</taxon>
        <taxon>Crustacea</taxon>
        <taxon>Branchiopoda</taxon>
        <taxon>Diplostraca</taxon>
        <taxon>Cladocera</taxon>
        <taxon>Anomopoda</taxon>
        <taxon>Daphniidae</taxon>
        <taxon>Daphnia</taxon>
    </lineage>
</organism>
<dbReference type="Proteomes" id="UP000000305">
    <property type="component" value="Unassembled WGS sequence"/>
</dbReference>
<feature type="compositionally biased region" description="Polar residues" evidence="2">
    <location>
        <begin position="577"/>
        <end position="586"/>
    </location>
</feature>
<feature type="coiled-coil region" evidence="1">
    <location>
        <begin position="499"/>
        <end position="536"/>
    </location>
</feature>
<dbReference type="HOGENOM" id="CLU_391426_0_0_1"/>
<keyword evidence="4" id="KW-1185">Reference proteome</keyword>
<feature type="compositionally biased region" description="Pro residues" evidence="2">
    <location>
        <begin position="7"/>
        <end position="16"/>
    </location>
</feature>